<feature type="compositionally biased region" description="Basic residues" evidence="3">
    <location>
        <begin position="220"/>
        <end position="233"/>
    </location>
</feature>
<evidence type="ECO:0000313" key="6">
    <source>
        <dbReference type="EMBL" id="CAD6270433.1"/>
    </source>
</evidence>
<dbReference type="InterPro" id="IPR009057">
    <property type="entry name" value="Homeodomain-like_sf"/>
</dbReference>
<evidence type="ECO:0000259" key="4">
    <source>
        <dbReference type="PROSITE" id="PS50090"/>
    </source>
</evidence>
<reference evidence="6" key="1">
    <citation type="submission" date="2020-10" db="EMBL/GenBank/DDBJ databases">
        <authorList>
            <person name="Han B."/>
            <person name="Lu T."/>
            <person name="Zhao Q."/>
            <person name="Huang X."/>
            <person name="Zhao Y."/>
        </authorList>
    </citation>
    <scope>NUCLEOTIDE SEQUENCE</scope>
</reference>
<dbReference type="OrthoDB" id="2143914at2759"/>
<evidence type="ECO:0000256" key="1">
    <source>
        <dbReference type="ARBA" id="ARBA00022737"/>
    </source>
</evidence>
<dbReference type="InterPro" id="IPR001005">
    <property type="entry name" value="SANT/Myb"/>
</dbReference>
<name>A0A811RK92_9POAL</name>
<dbReference type="InterPro" id="IPR017930">
    <property type="entry name" value="Myb_dom"/>
</dbReference>
<feature type="region of interest" description="Disordered" evidence="3">
    <location>
        <begin position="256"/>
        <end position="287"/>
    </location>
</feature>
<feature type="domain" description="HTH myb-type" evidence="5">
    <location>
        <begin position="176"/>
        <end position="226"/>
    </location>
</feature>
<organism evidence="6 7">
    <name type="scientific">Miscanthus lutarioriparius</name>
    <dbReference type="NCBI Taxonomy" id="422564"/>
    <lineage>
        <taxon>Eukaryota</taxon>
        <taxon>Viridiplantae</taxon>
        <taxon>Streptophyta</taxon>
        <taxon>Embryophyta</taxon>
        <taxon>Tracheophyta</taxon>
        <taxon>Spermatophyta</taxon>
        <taxon>Magnoliopsida</taxon>
        <taxon>Liliopsida</taxon>
        <taxon>Poales</taxon>
        <taxon>Poaceae</taxon>
        <taxon>PACMAD clade</taxon>
        <taxon>Panicoideae</taxon>
        <taxon>Andropogonodae</taxon>
        <taxon>Andropogoneae</taxon>
        <taxon>Saccharinae</taxon>
        <taxon>Miscanthus</taxon>
    </lineage>
</organism>
<evidence type="ECO:0000313" key="7">
    <source>
        <dbReference type="Proteomes" id="UP000604825"/>
    </source>
</evidence>
<dbReference type="PROSITE" id="PS51294">
    <property type="entry name" value="HTH_MYB"/>
    <property type="match status" value="2"/>
</dbReference>
<dbReference type="Pfam" id="PF13921">
    <property type="entry name" value="Myb_DNA-bind_6"/>
    <property type="match status" value="1"/>
</dbReference>
<sequence length="427" mass="48342">MDFSCFQPHTGICSYLQLDSYMQQNGRYELHPVDYHPFEVIGDYTSAAFNDLRHQFFAERQIKKPIFDHTSPISQRVGSQLPLLTPRTEVSHLMDSGLGSYKAYEMNGRFLPKKKTSLKKTNVVKGQWTPEEDRKLVKLVEQFGLRKWSYIAQLLPGRVGKQCRERWHNHLRPNIKKDIWNDDEDMVLIQAHKEVGNKWAEIAKQLPGRTENSIKNHWNATKRRQFARRRSRNSSKGPKSGTLLQNYIKGLGIGASNKSGAAPLPEPTPPSPSSPETPGAKPAKTDEIKLENTLDSQDILLPSMDEYICSESQSCEDLLLAPICDGFSSVEMCDGLFDVIEGAFQVCTVDDDDDIDMNYIFNHIDHAIKVDPEIDMEMMMMWYDEDALGCAEPAGPAAHVEAVHVKEEMDLIEMVAATQKCGEAENH</sequence>
<dbReference type="PANTHER" id="PTHR45614:SF285">
    <property type="entry name" value="TRANSCRIPTION FACTOR MYB98"/>
    <property type="match status" value="1"/>
</dbReference>
<keyword evidence="2" id="KW-0238">DNA-binding</keyword>
<evidence type="ECO:0000256" key="3">
    <source>
        <dbReference type="SAM" id="MobiDB-lite"/>
    </source>
</evidence>
<protein>
    <submittedName>
        <fullName evidence="6">Uncharacterized protein</fullName>
    </submittedName>
</protein>
<dbReference type="EMBL" id="CAJGYO010000015">
    <property type="protein sequence ID" value="CAD6270433.1"/>
    <property type="molecule type" value="Genomic_DNA"/>
</dbReference>
<dbReference type="GO" id="GO:0005634">
    <property type="term" value="C:nucleus"/>
    <property type="evidence" value="ECO:0007669"/>
    <property type="project" value="TreeGrafter"/>
</dbReference>
<dbReference type="AlphaFoldDB" id="A0A811RK92"/>
<dbReference type="GO" id="GO:0000978">
    <property type="term" value="F:RNA polymerase II cis-regulatory region sequence-specific DNA binding"/>
    <property type="evidence" value="ECO:0007669"/>
    <property type="project" value="TreeGrafter"/>
</dbReference>
<dbReference type="PANTHER" id="PTHR45614">
    <property type="entry name" value="MYB PROTEIN-RELATED"/>
    <property type="match status" value="1"/>
</dbReference>
<feature type="region of interest" description="Disordered" evidence="3">
    <location>
        <begin position="208"/>
        <end position="243"/>
    </location>
</feature>
<dbReference type="FunFam" id="1.10.10.60:FF:000010">
    <property type="entry name" value="Transcriptional activator Myb isoform A"/>
    <property type="match status" value="1"/>
</dbReference>
<feature type="compositionally biased region" description="Polar residues" evidence="3">
    <location>
        <begin position="210"/>
        <end position="219"/>
    </location>
</feature>
<dbReference type="GO" id="GO:0000981">
    <property type="term" value="F:DNA-binding transcription factor activity, RNA polymerase II-specific"/>
    <property type="evidence" value="ECO:0007669"/>
    <property type="project" value="TreeGrafter"/>
</dbReference>
<evidence type="ECO:0000259" key="5">
    <source>
        <dbReference type="PROSITE" id="PS51294"/>
    </source>
</evidence>
<dbReference type="Gene3D" id="1.10.10.60">
    <property type="entry name" value="Homeodomain-like"/>
    <property type="match status" value="2"/>
</dbReference>
<accession>A0A811RK92</accession>
<feature type="domain" description="Myb-like" evidence="4">
    <location>
        <begin position="120"/>
        <end position="171"/>
    </location>
</feature>
<dbReference type="SMART" id="SM00717">
    <property type="entry name" value="SANT"/>
    <property type="match status" value="2"/>
</dbReference>
<evidence type="ECO:0000256" key="2">
    <source>
        <dbReference type="ARBA" id="ARBA00023125"/>
    </source>
</evidence>
<dbReference type="SUPFAM" id="SSF46689">
    <property type="entry name" value="Homeodomain-like"/>
    <property type="match status" value="1"/>
</dbReference>
<dbReference type="InterPro" id="IPR050560">
    <property type="entry name" value="MYB_TF"/>
</dbReference>
<keyword evidence="7" id="KW-1185">Reference proteome</keyword>
<feature type="domain" description="HTH myb-type" evidence="5">
    <location>
        <begin position="120"/>
        <end position="175"/>
    </location>
</feature>
<proteinExistence type="predicted"/>
<feature type="domain" description="Myb-like" evidence="4">
    <location>
        <begin position="172"/>
        <end position="222"/>
    </location>
</feature>
<keyword evidence="1" id="KW-0677">Repeat</keyword>
<dbReference type="CDD" id="cd00167">
    <property type="entry name" value="SANT"/>
    <property type="match status" value="2"/>
</dbReference>
<dbReference type="PROSITE" id="PS50090">
    <property type="entry name" value="MYB_LIKE"/>
    <property type="match status" value="2"/>
</dbReference>
<dbReference type="Proteomes" id="UP000604825">
    <property type="component" value="Unassembled WGS sequence"/>
</dbReference>
<gene>
    <name evidence="6" type="ORF">NCGR_LOCUS53725</name>
</gene>
<feature type="compositionally biased region" description="Pro residues" evidence="3">
    <location>
        <begin position="264"/>
        <end position="275"/>
    </location>
</feature>
<comment type="caution">
    <text evidence="6">The sequence shown here is derived from an EMBL/GenBank/DDBJ whole genome shotgun (WGS) entry which is preliminary data.</text>
</comment>